<dbReference type="InterPro" id="IPR036388">
    <property type="entry name" value="WH-like_DNA-bd_sf"/>
</dbReference>
<feature type="domain" description="Transcription regulator PadR N-terminal" evidence="1">
    <location>
        <begin position="19"/>
        <end position="74"/>
    </location>
</feature>
<accession>A0ABM7LP21</accession>
<dbReference type="InterPro" id="IPR005149">
    <property type="entry name" value="Tscrpt_reg_PadR_N"/>
</dbReference>
<sequence length="105" mass="11551">MTAALAGVIQVFLDDPAAERYGLDIMQATGCPSGTVYPILMRLHRAGWLESHWEEIDPSLAGRPARRWHRLTPDAATTARTELAAYRQRHATAGAAVKARPTWVS</sequence>
<keyword evidence="3" id="KW-1185">Reference proteome</keyword>
<evidence type="ECO:0000259" key="1">
    <source>
        <dbReference type="Pfam" id="PF03551"/>
    </source>
</evidence>
<dbReference type="EMBL" id="AP023356">
    <property type="protein sequence ID" value="BCJ41027.1"/>
    <property type="molecule type" value="Genomic_DNA"/>
</dbReference>
<dbReference type="Proteomes" id="UP000676967">
    <property type="component" value="Chromosome"/>
</dbReference>
<evidence type="ECO:0000313" key="3">
    <source>
        <dbReference type="Proteomes" id="UP000676967"/>
    </source>
</evidence>
<evidence type="ECO:0000313" key="2">
    <source>
        <dbReference type="EMBL" id="BCJ41027.1"/>
    </source>
</evidence>
<dbReference type="InterPro" id="IPR036390">
    <property type="entry name" value="WH_DNA-bd_sf"/>
</dbReference>
<name>A0ABM7LP21_9ACTN</name>
<reference evidence="2 3" key="1">
    <citation type="submission" date="2020-08" db="EMBL/GenBank/DDBJ databases">
        <title>Whole genome shotgun sequence of Actinoplanes ianthinogenes NBRC 13996.</title>
        <authorList>
            <person name="Komaki H."/>
            <person name="Tamura T."/>
        </authorList>
    </citation>
    <scope>NUCLEOTIDE SEQUENCE [LARGE SCALE GENOMIC DNA]</scope>
    <source>
        <strain evidence="2 3">NBRC 13996</strain>
    </source>
</reference>
<gene>
    <name evidence="2" type="ORF">Aiant_16840</name>
</gene>
<dbReference type="Pfam" id="PF03551">
    <property type="entry name" value="PadR"/>
    <property type="match status" value="1"/>
</dbReference>
<dbReference type="SUPFAM" id="SSF46785">
    <property type="entry name" value="Winged helix' DNA-binding domain"/>
    <property type="match status" value="1"/>
</dbReference>
<dbReference type="Gene3D" id="1.10.10.10">
    <property type="entry name" value="Winged helix-like DNA-binding domain superfamily/Winged helix DNA-binding domain"/>
    <property type="match status" value="1"/>
</dbReference>
<protein>
    <submittedName>
        <fullName evidence="2">PadR family transcriptional regulator</fullName>
    </submittedName>
</protein>
<proteinExistence type="predicted"/>
<organism evidence="2 3">
    <name type="scientific">Actinoplanes ianthinogenes</name>
    <dbReference type="NCBI Taxonomy" id="122358"/>
    <lineage>
        <taxon>Bacteria</taxon>
        <taxon>Bacillati</taxon>
        <taxon>Actinomycetota</taxon>
        <taxon>Actinomycetes</taxon>
        <taxon>Micromonosporales</taxon>
        <taxon>Micromonosporaceae</taxon>
        <taxon>Actinoplanes</taxon>
    </lineage>
</organism>